<evidence type="ECO:0000256" key="5">
    <source>
        <dbReference type="SAM" id="MobiDB-lite"/>
    </source>
</evidence>
<accession>A0A845ATZ9</accession>
<evidence type="ECO:0000313" key="9">
    <source>
        <dbReference type="Proteomes" id="UP000446786"/>
    </source>
</evidence>
<dbReference type="InterPro" id="IPR007221">
    <property type="entry name" value="MreC"/>
</dbReference>
<dbReference type="GO" id="GO:0008360">
    <property type="term" value="P:regulation of cell shape"/>
    <property type="evidence" value="ECO:0007669"/>
    <property type="project" value="UniProtKB-KW"/>
</dbReference>
<evidence type="ECO:0000256" key="2">
    <source>
        <dbReference type="ARBA" id="ARBA00013855"/>
    </source>
</evidence>
<dbReference type="PANTHER" id="PTHR34138:SF1">
    <property type="entry name" value="CELL SHAPE-DETERMINING PROTEIN MREC"/>
    <property type="match status" value="1"/>
</dbReference>
<dbReference type="NCBIfam" id="TIGR00219">
    <property type="entry name" value="mreC"/>
    <property type="match status" value="1"/>
</dbReference>
<dbReference type="AlphaFoldDB" id="A0A845ATZ9"/>
<keyword evidence="6" id="KW-0472">Membrane</keyword>
<evidence type="ECO:0000256" key="4">
    <source>
        <dbReference type="ARBA" id="ARBA00032089"/>
    </source>
</evidence>
<keyword evidence="6" id="KW-1133">Transmembrane helix</keyword>
<dbReference type="EMBL" id="WTYE01000001">
    <property type="protein sequence ID" value="MXP32301.1"/>
    <property type="molecule type" value="Genomic_DNA"/>
</dbReference>
<feature type="domain" description="Rod shape-determining protein MreC beta-barrel core" evidence="7">
    <location>
        <begin position="137"/>
        <end position="268"/>
    </location>
</feature>
<protein>
    <recommendedName>
        <fullName evidence="2">Cell shape-determining protein MreC</fullName>
    </recommendedName>
    <alternativeName>
        <fullName evidence="4">Cell shape protein MreC</fullName>
    </alternativeName>
</protein>
<evidence type="ECO:0000313" key="8">
    <source>
        <dbReference type="EMBL" id="MXP32301.1"/>
    </source>
</evidence>
<dbReference type="RefSeq" id="WP_160779651.1">
    <property type="nucleotide sequence ID" value="NZ_BAAAZF010000001.1"/>
</dbReference>
<dbReference type="Gene3D" id="2.40.10.340">
    <property type="entry name" value="Rod shape-determining protein MreC, domain 1"/>
    <property type="match status" value="1"/>
</dbReference>
<organism evidence="8 9">
    <name type="scientific">Parerythrobacter jejuensis</name>
    <dbReference type="NCBI Taxonomy" id="795812"/>
    <lineage>
        <taxon>Bacteria</taxon>
        <taxon>Pseudomonadati</taxon>
        <taxon>Pseudomonadota</taxon>
        <taxon>Alphaproteobacteria</taxon>
        <taxon>Sphingomonadales</taxon>
        <taxon>Erythrobacteraceae</taxon>
        <taxon>Parerythrobacter</taxon>
    </lineage>
</organism>
<proteinExistence type="inferred from homology"/>
<dbReference type="GO" id="GO:0005886">
    <property type="term" value="C:plasma membrane"/>
    <property type="evidence" value="ECO:0007669"/>
    <property type="project" value="TreeGrafter"/>
</dbReference>
<sequence>MAPPSKRRSGHSRRAQYGQFTGYVIAAIGALIGAVLLGISLFSPNAFSSLRGAATDVASPAGEASAVARSESQGLIESIQGYLQAGSQNAALKEEVELARIRLEEAKALAQENARLKTLLEIRDDEVQPVAVARLVGSSAASSRRFAYLAAGRNDGVQAGMPVRSPRGVVGRVLEVAANTSRVLLLTDSESVLPVRRAQDEVVAFAEGRGDGRIDIRLINLGINPLEQGDVFVTSGAGGFYRPGIAVAIVSEVTDDGAIARIISDPAATDFVAVEPIFQPEAVESAATPIEESLGDGDNAGEGAP</sequence>
<evidence type="ECO:0000256" key="6">
    <source>
        <dbReference type="SAM" id="Phobius"/>
    </source>
</evidence>
<keyword evidence="6" id="KW-0812">Transmembrane</keyword>
<name>A0A845ATZ9_9SPHN</name>
<dbReference type="NCBIfam" id="NF010513">
    <property type="entry name" value="PRK13922.12-3"/>
    <property type="match status" value="1"/>
</dbReference>
<dbReference type="InterPro" id="IPR042175">
    <property type="entry name" value="Cell/Rod_MreC_2"/>
</dbReference>
<reference evidence="8 9" key="1">
    <citation type="submission" date="2019-12" db="EMBL/GenBank/DDBJ databases">
        <title>Genomic-based taxomic classification of the family Erythrobacteraceae.</title>
        <authorList>
            <person name="Xu L."/>
        </authorList>
    </citation>
    <scope>NUCLEOTIDE SEQUENCE [LARGE SCALE GENOMIC DNA]</scope>
    <source>
        <strain evidence="8 9">JCM 16677</strain>
    </source>
</reference>
<dbReference type="PANTHER" id="PTHR34138">
    <property type="entry name" value="CELL SHAPE-DETERMINING PROTEIN MREC"/>
    <property type="match status" value="1"/>
</dbReference>
<feature type="region of interest" description="Disordered" evidence="5">
    <location>
        <begin position="285"/>
        <end position="305"/>
    </location>
</feature>
<comment type="caution">
    <text evidence="8">The sequence shown here is derived from an EMBL/GenBank/DDBJ whole genome shotgun (WGS) entry which is preliminary data.</text>
</comment>
<dbReference type="InterPro" id="IPR055342">
    <property type="entry name" value="MreC_beta-barrel_core"/>
</dbReference>
<dbReference type="Proteomes" id="UP000446786">
    <property type="component" value="Unassembled WGS sequence"/>
</dbReference>
<dbReference type="Pfam" id="PF04085">
    <property type="entry name" value="MreC"/>
    <property type="match status" value="1"/>
</dbReference>
<dbReference type="Gene3D" id="2.40.10.350">
    <property type="entry name" value="Rod shape-determining protein MreC, domain 2"/>
    <property type="match status" value="1"/>
</dbReference>
<dbReference type="InterPro" id="IPR042177">
    <property type="entry name" value="Cell/Rod_1"/>
</dbReference>
<keyword evidence="3" id="KW-0133">Cell shape</keyword>
<feature type="transmembrane region" description="Helical" evidence="6">
    <location>
        <begin position="20"/>
        <end position="42"/>
    </location>
</feature>
<dbReference type="OrthoDB" id="8478127at2"/>
<keyword evidence="9" id="KW-1185">Reference proteome</keyword>
<comment type="similarity">
    <text evidence="1">Belongs to the MreC family.</text>
</comment>
<evidence type="ECO:0000256" key="1">
    <source>
        <dbReference type="ARBA" id="ARBA00009369"/>
    </source>
</evidence>
<gene>
    <name evidence="8" type="primary">mreC</name>
    <name evidence="8" type="ORF">GRI94_10780</name>
</gene>
<evidence type="ECO:0000256" key="3">
    <source>
        <dbReference type="ARBA" id="ARBA00022960"/>
    </source>
</evidence>
<evidence type="ECO:0000259" key="7">
    <source>
        <dbReference type="Pfam" id="PF04085"/>
    </source>
</evidence>